<dbReference type="SUPFAM" id="SSF55347">
    <property type="entry name" value="Glyceraldehyde-3-phosphate dehydrogenase-like, C-terminal domain"/>
    <property type="match status" value="1"/>
</dbReference>
<reference evidence="7 8" key="1">
    <citation type="submission" date="2021-03" db="EMBL/GenBank/DDBJ databases">
        <title>Sequencing the genomes of 1000 actinobacteria strains.</title>
        <authorList>
            <person name="Klenk H.-P."/>
        </authorList>
    </citation>
    <scope>NUCLEOTIDE SEQUENCE [LARGE SCALE GENOMIC DNA]</scope>
    <source>
        <strain evidence="7 8">DSM 14564</strain>
    </source>
</reference>
<dbReference type="SUPFAM" id="SSF51735">
    <property type="entry name" value="NAD(P)-binding Rossmann-fold domains"/>
    <property type="match status" value="1"/>
</dbReference>
<evidence type="ECO:0000256" key="3">
    <source>
        <dbReference type="ARBA" id="ARBA00023027"/>
    </source>
</evidence>
<evidence type="ECO:0000256" key="2">
    <source>
        <dbReference type="ARBA" id="ARBA00023002"/>
    </source>
</evidence>
<keyword evidence="3" id="KW-0520">NAD</keyword>
<evidence type="ECO:0000313" key="7">
    <source>
        <dbReference type="EMBL" id="MBP2408837.1"/>
    </source>
</evidence>
<dbReference type="InterPro" id="IPR036291">
    <property type="entry name" value="NAD(P)-bd_dom_sf"/>
</dbReference>
<comment type="similarity">
    <text evidence="1">Belongs to the Gfo/Idh/MocA family.</text>
</comment>
<dbReference type="Gene3D" id="3.40.50.720">
    <property type="entry name" value="NAD(P)-binding Rossmann-like Domain"/>
    <property type="match status" value="1"/>
</dbReference>
<protein>
    <submittedName>
        <fullName evidence="7">Dehydrogenase</fullName>
    </submittedName>
</protein>
<organism evidence="7 8">
    <name type="scientific">Brachybacterium fresconis</name>
    <dbReference type="NCBI Taxonomy" id="173363"/>
    <lineage>
        <taxon>Bacteria</taxon>
        <taxon>Bacillati</taxon>
        <taxon>Actinomycetota</taxon>
        <taxon>Actinomycetes</taxon>
        <taxon>Micrococcales</taxon>
        <taxon>Dermabacteraceae</taxon>
        <taxon>Brachybacterium</taxon>
    </lineage>
</organism>
<gene>
    <name evidence="7" type="ORF">JOF44_001740</name>
</gene>
<sequence>MNSTDEPPGDAAVPALSLPASTVPEPSTAPGLRWGVISPGHIGDQFTATAHRATASRVVSVVSRSQQRAEAFAAEHGIEQAFSSVTEMLAAGGLDAVYVASPHAQHHELARPVLEAGIPVLVEKAFTLNGTQARDLLDVARERGVFAMEAMWARFLPQFDVLRQVVASGLLGDVIEVAADHGQSFPEDPAHRMYAPELGGGALLDLGVYPLSFAQMVLGDLTDLAVRGDLTATGVDAYLALLGRGEGGGRARLSSTLLARTPTEAVVSGTAGSARLSGAFFAPGTLTVTLLDGRSASFSHVGDPGDGMAYEIAEAARRITAGDLESPLMNWADTLSVMDTMDAVRAELGVVYPAEEPS</sequence>
<name>A0ABS4YKB3_9MICO</name>
<evidence type="ECO:0000313" key="8">
    <source>
        <dbReference type="Proteomes" id="UP000698222"/>
    </source>
</evidence>
<evidence type="ECO:0000256" key="4">
    <source>
        <dbReference type="SAM" id="MobiDB-lite"/>
    </source>
</evidence>
<dbReference type="Gene3D" id="3.30.360.10">
    <property type="entry name" value="Dihydrodipicolinate Reductase, domain 2"/>
    <property type="match status" value="1"/>
</dbReference>
<dbReference type="PANTHER" id="PTHR22604">
    <property type="entry name" value="OXIDOREDUCTASES"/>
    <property type="match status" value="1"/>
</dbReference>
<keyword evidence="2" id="KW-0560">Oxidoreductase</keyword>
<evidence type="ECO:0000259" key="5">
    <source>
        <dbReference type="Pfam" id="PF01408"/>
    </source>
</evidence>
<dbReference type="PANTHER" id="PTHR22604:SF105">
    <property type="entry name" value="TRANS-1,2-DIHYDROBENZENE-1,2-DIOL DEHYDROGENASE"/>
    <property type="match status" value="1"/>
</dbReference>
<dbReference type="RefSeq" id="WP_209889868.1">
    <property type="nucleotide sequence ID" value="NZ_BAAAJV010000005.1"/>
</dbReference>
<dbReference type="EMBL" id="JAGIOC010000001">
    <property type="protein sequence ID" value="MBP2408837.1"/>
    <property type="molecule type" value="Genomic_DNA"/>
</dbReference>
<proteinExistence type="inferred from homology"/>
<comment type="caution">
    <text evidence="7">The sequence shown here is derived from an EMBL/GenBank/DDBJ whole genome shotgun (WGS) entry which is preliminary data.</text>
</comment>
<dbReference type="InterPro" id="IPR050984">
    <property type="entry name" value="Gfo/Idh/MocA_domain"/>
</dbReference>
<dbReference type="InterPro" id="IPR000683">
    <property type="entry name" value="Gfo/Idh/MocA-like_OxRdtase_N"/>
</dbReference>
<dbReference type="Pfam" id="PF22725">
    <property type="entry name" value="GFO_IDH_MocA_C3"/>
    <property type="match status" value="1"/>
</dbReference>
<keyword evidence="8" id="KW-1185">Reference proteome</keyword>
<evidence type="ECO:0000256" key="1">
    <source>
        <dbReference type="ARBA" id="ARBA00010928"/>
    </source>
</evidence>
<accession>A0ABS4YKB3</accession>
<dbReference type="Proteomes" id="UP000698222">
    <property type="component" value="Unassembled WGS sequence"/>
</dbReference>
<dbReference type="InterPro" id="IPR055170">
    <property type="entry name" value="GFO_IDH_MocA-like_dom"/>
</dbReference>
<evidence type="ECO:0000259" key="6">
    <source>
        <dbReference type="Pfam" id="PF22725"/>
    </source>
</evidence>
<feature type="region of interest" description="Disordered" evidence="4">
    <location>
        <begin position="1"/>
        <end position="29"/>
    </location>
</feature>
<feature type="domain" description="GFO/IDH/MocA-like oxidoreductase" evidence="6">
    <location>
        <begin position="162"/>
        <end position="274"/>
    </location>
</feature>
<feature type="domain" description="Gfo/Idh/MocA-like oxidoreductase N-terminal" evidence="5">
    <location>
        <begin position="33"/>
        <end position="148"/>
    </location>
</feature>
<dbReference type="Pfam" id="PF01408">
    <property type="entry name" value="GFO_IDH_MocA"/>
    <property type="match status" value="1"/>
</dbReference>